<dbReference type="SUPFAM" id="SSF53335">
    <property type="entry name" value="S-adenosyl-L-methionine-dependent methyltransferases"/>
    <property type="match status" value="1"/>
</dbReference>
<evidence type="ECO:0000313" key="2">
    <source>
        <dbReference type="Proteomes" id="UP000218231"/>
    </source>
</evidence>
<sequence>MRAKTDPDFIERHLFVDGFEDESESIARLIPPKGATFENSDTRIWKINHEYLTTEYIYCLAISPFLVSSISEMKSNEGKKVLELGLGGGSLDMFLHTHFPLMQITAIELEQVVAELAEKWFGVKNDTSRKTLIRDGLSYDVIFLDTCDLDKFMSCPAKNLRNPEIVKTMKNLLTNTGVLIVNMLPMKDDEEQLESAMKVFTDTFPSCLKFQLAREVNVVLACTKFDIKELNVMIKFYRKRAMKFAHALGVPHFANSLLIK</sequence>
<proteinExistence type="predicted"/>
<evidence type="ECO:0000313" key="1">
    <source>
        <dbReference type="EMBL" id="PAV61554.1"/>
    </source>
</evidence>
<dbReference type="Proteomes" id="UP000218231">
    <property type="component" value="Unassembled WGS sequence"/>
</dbReference>
<dbReference type="EMBL" id="LIAE01010406">
    <property type="protein sequence ID" value="PAV61554.1"/>
    <property type="molecule type" value="Genomic_DNA"/>
</dbReference>
<reference evidence="1 2" key="1">
    <citation type="journal article" date="2017" name="Curr. Biol.">
        <title>Genome architecture and evolution of a unichromosomal asexual nematode.</title>
        <authorList>
            <person name="Fradin H."/>
            <person name="Zegar C."/>
            <person name="Gutwein M."/>
            <person name="Lucas J."/>
            <person name="Kovtun M."/>
            <person name="Corcoran D."/>
            <person name="Baugh L.R."/>
            <person name="Kiontke K."/>
            <person name="Gunsalus K."/>
            <person name="Fitch D.H."/>
            <person name="Piano F."/>
        </authorList>
    </citation>
    <scope>NUCLEOTIDE SEQUENCE [LARGE SCALE GENOMIC DNA]</scope>
    <source>
        <strain evidence="1">PF1309</strain>
    </source>
</reference>
<dbReference type="InterPro" id="IPR029063">
    <property type="entry name" value="SAM-dependent_MTases_sf"/>
</dbReference>
<dbReference type="Gene3D" id="3.40.50.150">
    <property type="entry name" value="Vaccinia Virus protein VP39"/>
    <property type="match status" value="1"/>
</dbReference>
<gene>
    <name evidence="1" type="ORF">WR25_19834</name>
</gene>
<protein>
    <recommendedName>
        <fullName evidence="3">PABS domain-containing protein</fullName>
    </recommendedName>
</protein>
<keyword evidence="2" id="KW-1185">Reference proteome</keyword>
<name>A0A2A2JIT3_9BILA</name>
<accession>A0A2A2JIT3</accession>
<dbReference type="STRING" id="2018661.A0A2A2JIT3"/>
<comment type="caution">
    <text evidence="1">The sequence shown here is derived from an EMBL/GenBank/DDBJ whole genome shotgun (WGS) entry which is preliminary data.</text>
</comment>
<dbReference type="AlphaFoldDB" id="A0A2A2JIT3"/>
<evidence type="ECO:0008006" key="3">
    <source>
        <dbReference type="Google" id="ProtNLM"/>
    </source>
</evidence>
<organism evidence="1 2">
    <name type="scientific">Diploscapter pachys</name>
    <dbReference type="NCBI Taxonomy" id="2018661"/>
    <lineage>
        <taxon>Eukaryota</taxon>
        <taxon>Metazoa</taxon>
        <taxon>Ecdysozoa</taxon>
        <taxon>Nematoda</taxon>
        <taxon>Chromadorea</taxon>
        <taxon>Rhabditida</taxon>
        <taxon>Rhabditina</taxon>
        <taxon>Rhabditomorpha</taxon>
        <taxon>Rhabditoidea</taxon>
        <taxon>Rhabditidae</taxon>
        <taxon>Diploscapter</taxon>
    </lineage>
</organism>
<dbReference type="OrthoDB" id="5864370at2759"/>